<dbReference type="EMBL" id="MN740639">
    <property type="protein sequence ID" value="QHU36481.1"/>
    <property type="molecule type" value="Genomic_DNA"/>
</dbReference>
<keyword evidence="1" id="KW-0472">Membrane</keyword>
<evidence type="ECO:0000313" key="2">
    <source>
        <dbReference type="EMBL" id="QHU36481.1"/>
    </source>
</evidence>
<evidence type="ECO:0000256" key="1">
    <source>
        <dbReference type="SAM" id="Phobius"/>
    </source>
</evidence>
<feature type="transmembrane region" description="Helical" evidence="1">
    <location>
        <begin position="142"/>
        <end position="164"/>
    </location>
</feature>
<keyword evidence="1" id="KW-0812">Transmembrane</keyword>
<accession>A0A6C0M3C4</accession>
<protein>
    <submittedName>
        <fullName evidence="2">Uncharacterized protein</fullName>
    </submittedName>
</protein>
<name>A0A6C0M3C4_9ZZZZ</name>
<sequence>MVGDLALLVLLLTLYAMLLIPTREHIKNPEFSGDVGQMPPDFQQMLDTYTQQYSAYRVNGDAGSLAAYQMAQTQIETALNALRDRVQQDREYVQSFLSQYQGENQSIVSLHEASQKLQGVYPELKDQEVVAKQQSTLVDTSVSWTSIVFKVGCVIALFLLVIVLRPSLTAT</sequence>
<reference evidence="2" key="1">
    <citation type="journal article" date="2020" name="Nature">
        <title>Giant virus diversity and host interactions through global metagenomics.</title>
        <authorList>
            <person name="Schulz F."/>
            <person name="Roux S."/>
            <person name="Paez-Espino D."/>
            <person name="Jungbluth S."/>
            <person name="Walsh D.A."/>
            <person name="Denef V.J."/>
            <person name="McMahon K.D."/>
            <person name="Konstantinidis K.T."/>
            <person name="Eloe-Fadrosh E.A."/>
            <person name="Kyrpides N.C."/>
            <person name="Woyke T."/>
        </authorList>
    </citation>
    <scope>NUCLEOTIDE SEQUENCE</scope>
    <source>
        <strain evidence="2">GVMAG-S-1035231-58</strain>
    </source>
</reference>
<dbReference type="AlphaFoldDB" id="A0A6C0M3C4"/>
<organism evidence="2">
    <name type="scientific">viral metagenome</name>
    <dbReference type="NCBI Taxonomy" id="1070528"/>
    <lineage>
        <taxon>unclassified sequences</taxon>
        <taxon>metagenomes</taxon>
        <taxon>organismal metagenomes</taxon>
    </lineage>
</organism>
<proteinExistence type="predicted"/>
<keyword evidence="1" id="KW-1133">Transmembrane helix</keyword>